<dbReference type="CDD" id="cd03249">
    <property type="entry name" value="ABC_MTABC3_MDL1_MDL2"/>
    <property type="match status" value="1"/>
</dbReference>
<comment type="subcellular location">
    <subcellularLocation>
        <location evidence="1">Membrane</location>
        <topology evidence="1">Multi-pass membrane protein</topology>
    </subcellularLocation>
</comment>
<sequence length="664" mass="74296">MPTEVQLQQETGVDTKQSIEERHVFRRKNKKAKKENEVAIKDDREPDIKFYHHFKIIQIFGWNLILVAIGAIGCMAYGLIPVICQWILGDLIDAFFLNAATATVDQLKDAVAQTAIKLTIITFCGMVAFAMQHFFLQLSNARLGTALREAYMKSLAKQEMSFFDIKKLGALTVVLSEDIPKIQDVYTNELFLYLQEIIQFIVGFILAMCVNWRMALILVSTSPLTFINYMLMSTISTIITRRINRLTENSAAVSNEITGCIKTIRSMAGELKEVERFKLDLFKINKNGIYKGMAHSFAYGWAAMVTYGTIALAFWYGGDEVAEGKSTLGQIFKVFGMLYLGVISLTRSATFYPHYGKAFVSETTFLKVVLRKPDIPFMGGVQPENIEGNIVIDNVDFAYPSRPNTLVMKDFSLDIKKGQTIALVGPSGSGKSTIVGLLERFYRPVKGKIYLDGVDLETIDPMYLHKVIGIVGQEPVLFAGSIRYNIAYSLGLENCTQEQIENCAKQANAHNFIMDLPEKYETQLGEKGVSLSGGQKQRIAIARALLQNPKILLLDEATSALDTESESLVQAALDQLMKGRTTICIAHRLTTVINSDVICVLVKGVMKEKGKHSELIKIPNGIYRNLAERQMVITEEQVNDVEEVMDVLVDDDHHDSAHEDQNQQ</sequence>
<evidence type="ECO:0000313" key="12">
    <source>
        <dbReference type="EMBL" id="EFC44871.1"/>
    </source>
</evidence>
<evidence type="ECO:0000313" key="13">
    <source>
        <dbReference type="Proteomes" id="UP000006671"/>
    </source>
</evidence>
<dbReference type="RefSeq" id="XP_002677615.1">
    <property type="nucleotide sequence ID" value="XM_002677569.1"/>
</dbReference>
<dbReference type="PROSITE" id="PS50893">
    <property type="entry name" value="ABC_TRANSPORTER_2"/>
    <property type="match status" value="1"/>
</dbReference>
<evidence type="ECO:0000256" key="9">
    <source>
        <dbReference type="SAM" id="Phobius"/>
    </source>
</evidence>
<dbReference type="InParanoid" id="D2VEF8"/>
<gene>
    <name evidence="12" type="ORF">NAEGRDRAFT_83136</name>
</gene>
<feature type="domain" description="ABC transmembrane type-1" evidence="11">
    <location>
        <begin position="68"/>
        <end position="357"/>
    </location>
</feature>
<protein>
    <submittedName>
        <fullName evidence="12">Abc transporter protein</fullName>
    </submittedName>
</protein>
<proteinExistence type="inferred from homology"/>
<dbReference type="InterPro" id="IPR003439">
    <property type="entry name" value="ABC_transporter-like_ATP-bd"/>
</dbReference>
<dbReference type="GO" id="GO:0090374">
    <property type="term" value="P:oligopeptide export from mitochondrion"/>
    <property type="evidence" value="ECO:0007669"/>
    <property type="project" value="TreeGrafter"/>
</dbReference>
<dbReference type="KEGG" id="ngr:NAEGRDRAFT_83136"/>
<keyword evidence="5" id="KW-0547">Nucleotide-binding</keyword>
<evidence type="ECO:0000259" key="11">
    <source>
        <dbReference type="PROSITE" id="PS50929"/>
    </source>
</evidence>
<dbReference type="PROSITE" id="PS00211">
    <property type="entry name" value="ABC_TRANSPORTER_1"/>
    <property type="match status" value="1"/>
</dbReference>
<dbReference type="SMART" id="SM00382">
    <property type="entry name" value="AAA"/>
    <property type="match status" value="1"/>
</dbReference>
<dbReference type="PROSITE" id="PS50929">
    <property type="entry name" value="ABC_TM1F"/>
    <property type="match status" value="1"/>
</dbReference>
<dbReference type="InterPro" id="IPR003593">
    <property type="entry name" value="AAA+_ATPase"/>
</dbReference>
<name>D2VEF8_NAEGR</name>
<keyword evidence="8 9" id="KW-0472">Membrane</keyword>
<keyword evidence="4 9" id="KW-0812">Transmembrane</keyword>
<keyword evidence="6" id="KW-0067">ATP-binding</keyword>
<evidence type="ECO:0000256" key="3">
    <source>
        <dbReference type="ARBA" id="ARBA00022448"/>
    </source>
</evidence>
<dbReference type="SUPFAM" id="SSF52540">
    <property type="entry name" value="P-loop containing nucleoside triphosphate hydrolases"/>
    <property type="match status" value="1"/>
</dbReference>
<dbReference type="InterPro" id="IPR027417">
    <property type="entry name" value="P-loop_NTPase"/>
</dbReference>
<evidence type="ECO:0000256" key="5">
    <source>
        <dbReference type="ARBA" id="ARBA00022741"/>
    </source>
</evidence>
<dbReference type="InterPro" id="IPR017871">
    <property type="entry name" value="ABC_transporter-like_CS"/>
</dbReference>
<dbReference type="AlphaFoldDB" id="D2VEF8"/>
<dbReference type="GO" id="GO:0016887">
    <property type="term" value="F:ATP hydrolysis activity"/>
    <property type="evidence" value="ECO:0007669"/>
    <property type="project" value="InterPro"/>
</dbReference>
<dbReference type="Gene3D" id="1.20.1560.10">
    <property type="entry name" value="ABC transporter type 1, transmembrane domain"/>
    <property type="match status" value="1"/>
</dbReference>
<evidence type="ECO:0000256" key="7">
    <source>
        <dbReference type="ARBA" id="ARBA00022989"/>
    </source>
</evidence>
<feature type="transmembrane region" description="Helical" evidence="9">
    <location>
        <begin position="296"/>
        <end position="316"/>
    </location>
</feature>
<evidence type="ECO:0000256" key="4">
    <source>
        <dbReference type="ARBA" id="ARBA00022692"/>
    </source>
</evidence>
<dbReference type="GO" id="GO:0005743">
    <property type="term" value="C:mitochondrial inner membrane"/>
    <property type="evidence" value="ECO:0007669"/>
    <property type="project" value="TreeGrafter"/>
</dbReference>
<feature type="transmembrane region" description="Helical" evidence="9">
    <location>
        <begin position="214"/>
        <end position="232"/>
    </location>
</feature>
<feature type="transmembrane region" description="Helical" evidence="9">
    <location>
        <begin position="190"/>
        <end position="208"/>
    </location>
</feature>
<dbReference type="InterPro" id="IPR011527">
    <property type="entry name" value="ABC1_TM_dom"/>
</dbReference>
<evidence type="ECO:0000259" key="10">
    <source>
        <dbReference type="PROSITE" id="PS50893"/>
    </source>
</evidence>
<dbReference type="VEuPathDB" id="AmoebaDB:NAEGRDRAFT_83136"/>
<reference evidence="12 13" key="1">
    <citation type="journal article" date="2010" name="Cell">
        <title>The genome of Naegleria gruberi illuminates early eukaryotic versatility.</title>
        <authorList>
            <person name="Fritz-Laylin L.K."/>
            <person name="Prochnik S.E."/>
            <person name="Ginger M.L."/>
            <person name="Dacks J.B."/>
            <person name="Carpenter M.L."/>
            <person name="Field M.C."/>
            <person name="Kuo A."/>
            <person name="Paredez A."/>
            <person name="Chapman J."/>
            <person name="Pham J."/>
            <person name="Shu S."/>
            <person name="Neupane R."/>
            <person name="Cipriano M."/>
            <person name="Mancuso J."/>
            <person name="Tu H."/>
            <person name="Salamov A."/>
            <person name="Lindquist E."/>
            <person name="Shapiro H."/>
            <person name="Lucas S."/>
            <person name="Grigoriev I.V."/>
            <person name="Cande W.Z."/>
            <person name="Fulton C."/>
            <person name="Rokhsar D.S."/>
            <person name="Dawson S.C."/>
        </authorList>
    </citation>
    <scope>NUCLEOTIDE SEQUENCE [LARGE SCALE GENOMIC DNA]</scope>
    <source>
        <strain evidence="12 13">NEG-M</strain>
    </source>
</reference>
<dbReference type="GO" id="GO:0005524">
    <property type="term" value="F:ATP binding"/>
    <property type="evidence" value="ECO:0007669"/>
    <property type="project" value="UniProtKB-KW"/>
</dbReference>
<evidence type="ECO:0000256" key="2">
    <source>
        <dbReference type="ARBA" id="ARBA00007577"/>
    </source>
</evidence>
<dbReference type="GO" id="GO:0015421">
    <property type="term" value="F:ABC-type oligopeptide transporter activity"/>
    <property type="evidence" value="ECO:0007669"/>
    <property type="project" value="TreeGrafter"/>
</dbReference>
<dbReference type="FunFam" id="3.40.50.300:FF:000205">
    <property type="entry name" value="ABC transporter B family member 4"/>
    <property type="match status" value="1"/>
</dbReference>
<keyword evidence="7 9" id="KW-1133">Transmembrane helix</keyword>
<dbReference type="EMBL" id="GG738866">
    <property type="protein sequence ID" value="EFC44871.1"/>
    <property type="molecule type" value="Genomic_DNA"/>
</dbReference>
<dbReference type="Proteomes" id="UP000006671">
    <property type="component" value="Unassembled WGS sequence"/>
</dbReference>
<dbReference type="GeneID" id="8848930"/>
<feature type="transmembrane region" description="Helical" evidence="9">
    <location>
        <begin position="328"/>
        <end position="346"/>
    </location>
</feature>
<dbReference type="SUPFAM" id="SSF90123">
    <property type="entry name" value="ABC transporter transmembrane region"/>
    <property type="match status" value="1"/>
</dbReference>
<dbReference type="InterPro" id="IPR036640">
    <property type="entry name" value="ABC1_TM_sf"/>
</dbReference>
<dbReference type="Gene3D" id="3.40.50.300">
    <property type="entry name" value="P-loop containing nucleotide triphosphate hydrolases"/>
    <property type="match status" value="1"/>
</dbReference>
<keyword evidence="3" id="KW-0813">Transport</keyword>
<dbReference type="STRING" id="5762.D2VEF8"/>
<comment type="similarity">
    <text evidence="2">Belongs to the ABC transporter superfamily. ABCB family. Multidrug resistance exporter (TC 3.A.1.201) subfamily.</text>
</comment>
<dbReference type="eggNOG" id="KOG0055">
    <property type="taxonomic scope" value="Eukaryota"/>
</dbReference>
<dbReference type="CDD" id="cd18577">
    <property type="entry name" value="ABC_6TM_Pgp_ABCB1_D1_like"/>
    <property type="match status" value="1"/>
</dbReference>
<evidence type="ECO:0000256" key="1">
    <source>
        <dbReference type="ARBA" id="ARBA00004141"/>
    </source>
</evidence>
<feature type="transmembrane region" description="Helical" evidence="9">
    <location>
        <begin position="59"/>
        <end position="88"/>
    </location>
</feature>
<accession>D2VEF8</accession>
<evidence type="ECO:0000256" key="6">
    <source>
        <dbReference type="ARBA" id="ARBA00022840"/>
    </source>
</evidence>
<dbReference type="OrthoDB" id="6500128at2759"/>
<keyword evidence="13" id="KW-1185">Reference proteome</keyword>
<dbReference type="OMA" id="IQIFGWN"/>
<feature type="domain" description="ABC transporter" evidence="10">
    <location>
        <begin position="390"/>
        <end position="628"/>
    </location>
</feature>
<feature type="transmembrane region" description="Helical" evidence="9">
    <location>
        <begin position="115"/>
        <end position="136"/>
    </location>
</feature>
<organism evidence="13">
    <name type="scientific">Naegleria gruberi</name>
    <name type="common">Amoeba</name>
    <dbReference type="NCBI Taxonomy" id="5762"/>
    <lineage>
        <taxon>Eukaryota</taxon>
        <taxon>Discoba</taxon>
        <taxon>Heterolobosea</taxon>
        <taxon>Tetramitia</taxon>
        <taxon>Eutetramitia</taxon>
        <taxon>Vahlkampfiidae</taxon>
        <taxon>Naegleria</taxon>
    </lineage>
</organism>
<dbReference type="PANTHER" id="PTHR43394">
    <property type="entry name" value="ATP-DEPENDENT PERMEASE MDL1, MITOCHONDRIAL"/>
    <property type="match status" value="1"/>
</dbReference>
<dbReference type="InterPro" id="IPR039421">
    <property type="entry name" value="Type_1_exporter"/>
</dbReference>
<dbReference type="Pfam" id="PF00664">
    <property type="entry name" value="ABC_membrane"/>
    <property type="match status" value="1"/>
</dbReference>
<dbReference type="PANTHER" id="PTHR43394:SF27">
    <property type="entry name" value="ATP-DEPENDENT TRANSLOCASE ABCB1-LIKE"/>
    <property type="match status" value="1"/>
</dbReference>
<evidence type="ECO:0000256" key="8">
    <source>
        <dbReference type="ARBA" id="ARBA00023136"/>
    </source>
</evidence>
<dbReference type="Pfam" id="PF00005">
    <property type="entry name" value="ABC_tran"/>
    <property type="match status" value="1"/>
</dbReference>